<feature type="domain" description="Snake toxin/toxin-like" evidence="2">
    <location>
        <begin position="19"/>
        <end position="78"/>
    </location>
</feature>
<keyword evidence="4" id="KW-1185">Reference proteome</keyword>
<dbReference type="InterPro" id="IPR035076">
    <property type="entry name" value="Toxin/TOLIP"/>
</dbReference>
<dbReference type="EMBL" id="VCEA01000002">
    <property type="protein sequence ID" value="KAB0348665.1"/>
    <property type="molecule type" value="Genomic_DNA"/>
</dbReference>
<feature type="signal peptide" evidence="1">
    <location>
        <begin position="1"/>
        <end position="19"/>
    </location>
</feature>
<evidence type="ECO:0000256" key="1">
    <source>
        <dbReference type="SAM" id="SignalP"/>
    </source>
</evidence>
<dbReference type="Proteomes" id="UP000326458">
    <property type="component" value="Unassembled WGS sequence"/>
</dbReference>
<keyword evidence="1" id="KW-0732">Signal</keyword>
<protein>
    <recommendedName>
        <fullName evidence="2">Snake toxin/toxin-like domain-containing protein</fullName>
    </recommendedName>
</protein>
<evidence type="ECO:0000313" key="4">
    <source>
        <dbReference type="Proteomes" id="UP000326458"/>
    </source>
</evidence>
<proteinExistence type="predicted"/>
<evidence type="ECO:0000259" key="2">
    <source>
        <dbReference type="Pfam" id="PF00087"/>
    </source>
</evidence>
<gene>
    <name evidence="3" type="ORF">FD754_013522</name>
</gene>
<dbReference type="Pfam" id="PF00087">
    <property type="entry name" value="Toxin_TOLIP"/>
    <property type="match status" value="1"/>
</dbReference>
<accession>A0A5N3VJX4</accession>
<feature type="chain" id="PRO_5024465727" description="Snake toxin/toxin-like domain-containing protein" evidence="1">
    <location>
        <begin position="20"/>
        <end position="150"/>
    </location>
</feature>
<evidence type="ECO:0000313" key="3">
    <source>
        <dbReference type="EMBL" id="KAB0348665.1"/>
    </source>
</evidence>
<sequence length="150" mass="16922">MAPLPTLFLVDLVGQLVWENCFKPMRCLAVVTYGTTTQTYYTPIRMKVSESCVPNCFETMYNGHSKLVCTTSCCQYNLFMALASWLPGPWPWPSYSWPPSGVCSKALLHWLQACWRTDHRAAWPHPLPLHSPPPPPPPSPATLRTICKDS</sequence>
<reference evidence="3 4" key="1">
    <citation type="submission" date="2019-06" db="EMBL/GenBank/DDBJ databases">
        <title>Discovery of a novel chromosome fission-fusion reversal in muntjac.</title>
        <authorList>
            <person name="Mudd A.B."/>
            <person name="Bredeson J.V."/>
            <person name="Baum R."/>
            <person name="Hockemeyer D."/>
            <person name="Rokhsar D.S."/>
        </authorList>
    </citation>
    <scope>NUCLEOTIDE SEQUENCE [LARGE SCALE GENOMIC DNA]</scope>
    <source>
        <strain evidence="3">UTSW_UCB_Mm</strain>
        <tissue evidence="3">Fibroblast cell line</tissue>
    </source>
</reference>
<dbReference type="AlphaFoldDB" id="A0A5N3VJX4"/>
<dbReference type="Gene3D" id="2.10.60.10">
    <property type="entry name" value="CD59"/>
    <property type="match status" value="1"/>
</dbReference>
<dbReference type="InterPro" id="IPR045860">
    <property type="entry name" value="Snake_toxin-like_sf"/>
</dbReference>
<comment type="caution">
    <text evidence="3">The sequence shown here is derived from an EMBL/GenBank/DDBJ whole genome shotgun (WGS) entry which is preliminary data.</text>
</comment>
<organism evidence="3 4">
    <name type="scientific">Muntiacus muntjak</name>
    <name type="common">Barking deer</name>
    <name type="synonym">Indian muntjac</name>
    <dbReference type="NCBI Taxonomy" id="9888"/>
    <lineage>
        <taxon>Eukaryota</taxon>
        <taxon>Metazoa</taxon>
        <taxon>Chordata</taxon>
        <taxon>Craniata</taxon>
        <taxon>Vertebrata</taxon>
        <taxon>Euteleostomi</taxon>
        <taxon>Mammalia</taxon>
        <taxon>Eutheria</taxon>
        <taxon>Laurasiatheria</taxon>
        <taxon>Artiodactyla</taxon>
        <taxon>Ruminantia</taxon>
        <taxon>Pecora</taxon>
        <taxon>Cervidae</taxon>
        <taxon>Muntiacinae</taxon>
        <taxon>Muntiacus</taxon>
    </lineage>
</organism>
<name>A0A5N3VJX4_MUNMU</name>